<accession>A0ABU7ADX5</accession>
<dbReference type="Proteomes" id="UP001345963">
    <property type="component" value="Unassembled WGS sequence"/>
</dbReference>
<reference evidence="1 2" key="1">
    <citation type="submission" date="2021-07" db="EMBL/GenBank/DDBJ databases">
        <authorList>
            <person name="Palmer J.M."/>
        </authorList>
    </citation>
    <scope>NUCLEOTIDE SEQUENCE [LARGE SCALE GENOMIC DNA]</scope>
    <source>
        <strain evidence="1 2">AT_MEX2019</strain>
        <tissue evidence="1">Muscle</tissue>
    </source>
</reference>
<comment type="caution">
    <text evidence="1">The sequence shown here is derived from an EMBL/GenBank/DDBJ whole genome shotgun (WGS) entry which is preliminary data.</text>
</comment>
<dbReference type="EMBL" id="JAHUTI010011518">
    <property type="protein sequence ID" value="MED6236223.1"/>
    <property type="molecule type" value="Genomic_DNA"/>
</dbReference>
<organism evidence="1 2">
    <name type="scientific">Ataeniobius toweri</name>
    <dbReference type="NCBI Taxonomy" id="208326"/>
    <lineage>
        <taxon>Eukaryota</taxon>
        <taxon>Metazoa</taxon>
        <taxon>Chordata</taxon>
        <taxon>Craniata</taxon>
        <taxon>Vertebrata</taxon>
        <taxon>Euteleostomi</taxon>
        <taxon>Actinopterygii</taxon>
        <taxon>Neopterygii</taxon>
        <taxon>Teleostei</taxon>
        <taxon>Neoteleostei</taxon>
        <taxon>Acanthomorphata</taxon>
        <taxon>Ovalentaria</taxon>
        <taxon>Atherinomorphae</taxon>
        <taxon>Cyprinodontiformes</taxon>
        <taxon>Goodeidae</taxon>
        <taxon>Ataeniobius</taxon>
    </lineage>
</organism>
<evidence type="ECO:0000313" key="2">
    <source>
        <dbReference type="Proteomes" id="UP001345963"/>
    </source>
</evidence>
<protein>
    <submittedName>
        <fullName evidence="1">Uncharacterized protein</fullName>
    </submittedName>
</protein>
<proteinExistence type="predicted"/>
<name>A0ABU7ADX5_9TELE</name>
<sequence>MLQVTDWMQSAAGRAHRLASLRYLAPSSLRTVPGRRRSSRLLQTPWSRKALFSMKQTVSVASDERTG</sequence>
<gene>
    <name evidence="1" type="ORF">ATANTOWER_006088</name>
</gene>
<keyword evidence="2" id="KW-1185">Reference proteome</keyword>
<evidence type="ECO:0000313" key="1">
    <source>
        <dbReference type="EMBL" id="MED6236223.1"/>
    </source>
</evidence>